<feature type="transmembrane region" description="Helical" evidence="6">
    <location>
        <begin position="377"/>
        <end position="397"/>
    </location>
</feature>
<reference evidence="7" key="1">
    <citation type="journal article" date="2020" name="mSystems">
        <title>Genome- and Community-Level Interaction Insights into Carbon Utilization and Element Cycling Functions of Hydrothermarchaeota in Hydrothermal Sediment.</title>
        <authorList>
            <person name="Zhou Z."/>
            <person name="Liu Y."/>
            <person name="Xu W."/>
            <person name="Pan J."/>
            <person name="Luo Z.H."/>
            <person name="Li M."/>
        </authorList>
    </citation>
    <scope>NUCLEOTIDE SEQUENCE [LARGE SCALE GENOMIC DNA]</scope>
    <source>
        <strain evidence="7">HyVt-74</strain>
    </source>
</reference>
<dbReference type="GO" id="GO:0005886">
    <property type="term" value="C:plasma membrane"/>
    <property type="evidence" value="ECO:0007669"/>
    <property type="project" value="UniProtKB-SubCell"/>
</dbReference>
<feature type="transmembrane region" description="Helical" evidence="6">
    <location>
        <begin position="207"/>
        <end position="228"/>
    </location>
</feature>
<accession>A0A7C5DAM3</accession>
<sequence>MGKVKSLYRHTFVYSIGLLFKKAIGFFLIPIYTRAFPTSDYGILGLTYVYISFLILFFSLGLNDAFFKSFTKDKREKESSSTLLFLRFLYGIPLILILIGFSKPISIFIYGKSIPQYIIIASFIVFIENIAVIPILILRAEERSTLYVILNTIRFIVNMGLNVYFVVVMKLGILGVLYGDLIALVLLLILSFPFVRRHIQFSLDKKLAKEMWSFGIPLLPISVLMLLLDLSDRYLMRIFKGTSNAGLYILGYQFGSILSLFVNGFRFAWLPFFFKNPDRKDLFIRTTTLFVRLILIMWIGVMLLLPEIFKVWVAKPYYPGMIVSPIVGLAYIFFGLEQIFSAPFYIHSRTKTLLPIALIGFSINFLLNLYFIPHFGIIGAALTTLIAYFALAVLSLSISRTFHPISYRIGRMALEIIGVTTIYYLLKNMGLSMRAIGIFVVGIIIFLEEWSERKIKR</sequence>
<protein>
    <submittedName>
        <fullName evidence="7">Uncharacterized protein</fullName>
    </submittedName>
</protein>
<keyword evidence="5 6" id="KW-0472">Membrane</keyword>
<keyword evidence="2" id="KW-1003">Cell membrane</keyword>
<keyword evidence="4 6" id="KW-1133">Transmembrane helix</keyword>
<keyword evidence="3 6" id="KW-0812">Transmembrane</keyword>
<dbReference type="Pfam" id="PF01943">
    <property type="entry name" value="Polysacc_synt"/>
    <property type="match status" value="1"/>
</dbReference>
<feature type="transmembrane region" description="Helical" evidence="6">
    <location>
        <begin position="88"/>
        <end position="111"/>
    </location>
</feature>
<feature type="transmembrane region" description="Helical" evidence="6">
    <location>
        <begin position="145"/>
        <end position="167"/>
    </location>
</feature>
<feature type="transmembrane region" description="Helical" evidence="6">
    <location>
        <begin position="432"/>
        <end position="450"/>
    </location>
</feature>
<evidence type="ECO:0000256" key="4">
    <source>
        <dbReference type="ARBA" id="ARBA00022989"/>
    </source>
</evidence>
<name>A0A7C5DAM3_UNCW3</name>
<dbReference type="Proteomes" id="UP000886110">
    <property type="component" value="Unassembled WGS sequence"/>
</dbReference>
<evidence type="ECO:0000256" key="3">
    <source>
        <dbReference type="ARBA" id="ARBA00022692"/>
    </source>
</evidence>
<feature type="transmembrane region" description="Helical" evidence="6">
    <location>
        <begin position="248"/>
        <end position="270"/>
    </location>
</feature>
<evidence type="ECO:0000256" key="2">
    <source>
        <dbReference type="ARBA" id="ARBA00022475"/>
    </source>
</evidence>
<feature type="transmembrane region" description="Helical" evidence="6">
    <location>
        <begin position="12"/>
        <end position="33"/>
    </location>
</feature>
<organism evidence="7">
    <name type="scientific">candidate division WOR-3 bacterium</name>
    <dbReference type="NCBI Taxonomy" id="2052148"/>
    <lineage>
        <taxon>Bacteria</taxon>
        <taxon>Bacteria division WOR-3</taxon>
    </lineage>
</organism>
<comment type="subcellular location">
    <subcellularLocation>
        <location evidence="1">Cell membrane</location>
        <topology evidence="1">Multi-pass membrane protein</topology>
    </subcellularLocation>
</comment>
<dbReference type="PANTHER" id="PTHR30250:SF11">
    <property type="entry name" value="O-ANTIGEN TRANSPORTER-RELATED"/>
    <property type="match status" value="1"/>
</dbReference>
<proteinExistence type="predicted"/>
<evidence type="ECO:0000256" key="1">
    <source>
        <dbReference type="ARBA" id="ARBA00004651"/>
    </source>
</evidence>
<comment type="caution">
    <text evidence="7">The sequence shown here is derived from an EMBL/GenBank/DDBJ whole genome shotgun (WGS) entry which is preliminary data.</text>
</comment>
<evidence type="ECO:0000313" key="7">
    <source>
        <dbReference type="EMBL" id="HHE04621.1"/>
    </source>
</evidence>
<feature type="transmembrane region" description="Helical" evidence="6">
    <location>
        <begin position="282"/>
        <end position="305"/>
    </location>
</feature>
<feature type="transmembrane region" description="Helical" evidence="6">
    <location>
        <begin position="352"/>
        <end position="371"/>
    </location>
</feature>
<feature type="transmembrane region" description="Helical" evidence="6">
    <location>
        <begin position="409"/>
        <end position="426"/>
    </location>
</feature>
<dbReference type="PANTHER" id="PTHR30250">
    <property type="entry name" value="PST FAMILY PREDICTED COLANIC ACID TRANSPORTER"/>
    <property type="match status" value="1"/>
</dbReference>
<feature type="transmembrane region" description="Helical" evidence="6">
    <location>
        <begin position="317"/>
        <end position="340"/>
    </location>
</feature>
<feature type="transmembrane region" description="Helical" evidence="6">
    <location>
        <begin position="117"/>
        <end position="138"/>
    </location>
</feature>
<evidence type="ECO:0000256" key="6">
    <source>
        <dbReference type="SAM" id="Phobius"/>
    </source>
</evidence>
<dbReference type="EMBL" id="DRTB01000066">
    <property type="protein sequence ID" value="HHE04621.1"/>
    <property type="molecule type" value="Genomic_DNA"/>
</dbReference>
<feature type="transmembrane region" description="Helical" evidence="6">
    <location>
        <begin position="173"/>
        <end position="195"/>
    </location>
</feature>
<dbReference type="AlphaFoldDB" id="A0A7C5DAM3"/>
<dbReference type="InterPro" id="IPR002797">
    <property type="entry name" value="Polysacc_synth"/>
</dbReference>
<gene>
    <name evidence="7" type="ORF">ENL19_01005</name>
</gene>
<dbReference type="InterPro" id="IPR050833">
    <property type="entry name" value="Poly_Biosynth_Transport"/>
</dbReference>
<evidence type="ECO:0000256" key="5">
    <source>
        <dbReference type="ARBA" id="ARBA00023136"/>
    </source>
</evidence>
<feature type="transmembrane region" description="Helical" evidence="6">
    <location>
        <begin position="45"/>
        <end position="67"/>
    </location>
</feature>